<dbReference type="OrthoDB" id="9811812at2"/>
<organism evidence="1 2">
    <name type="scientific">Edaphobacter aggregans</name>
    <dbReference type="NCBI Taxonomy" id="570835"/>
    <lineage>
        <taxon>Bacteria</taxon>
        <taxon>Pseudomonadati</taxon>
        <taxon>Acidobacteriota</taxon>
        <taxon>Terriglobia</taxon>
        <taxon>Terriglobales</taxon>
        <taxon>Acidobacteriaceae</taxon>
        <taxon>Edaphobacter</taxon>
    </lineage>
</organism>
<dbReference type="EMBL" id="RSDW01000001">
    <property type="protein sequence ID" value="RSL15879.1"/>
    <property type="molecule type" value="Genomic_DNA"/>
</dbReference>
<accession>A0A3R9NSR9</accession>
<dbReference type="Proteomes" id="UP000269669">
    <property type="component" value="Unassembled WGS sequence"/>
</dbReference>
<protein>
    <submittedName>
        <fullName evidence="1">Uncharacterized protein</fullName>
    </submittedName>
</protein>
<dbReference type="AlphaFoldDB" id="A0A3R9NSR9"/>
<evidence type="ECO:0000313" key="1">
    <source>
        <dbReference type="EMBL" id="RSL15879.1"/>
    </source>
</evidence>
<proteinExistence type="predicted"/>
<reference evidence="1 2" key="1">
    <citation type="submission" date="2018-12" db="EMBL/GenBank/DDBJ databases">
        <title>Sequencing of bacterial isolates from soil warming experiment in Harvard Forest, Massachusetts, USA.</title>
        <authorList>
            <person name="Deangelis K."/>
        </authorList>
    </citation>
    <scope>NUCLEOTIDE SEQUENCE [LARGE SCALE GENOMIC DNA]</scope>
    <source>
        <strain evidence="1 2">EB153</strain>
    </source>
</reference>
<evidence type="ECO:0000313" key="2">
    <source>
        <dbReference type="Proteomes" id="UP000269669"/>
    </source>
</evidence>
<dbReference type="RefSeq" id="WP_125484565.1">
    <property type="nucleotide sequence ID" value="NZ_RSDW01000001.1"/>
</dbReference>
<gene>
    <name evidence="1" type="ORF">EDE15_1385</name>
</gene>
<name>A0A3R9NSR9_9BACT</name>
<comment type="caution">
    <text evidence="1">The sequence shown here is derived from an EMBL/GenBank/DDBJ whole genome shotgun (WGS) entry which is preliminary data.</text>
</comment>
<sequence>MDGRLEARELRAFLERFDPVAGQLAVAARDLILDVFPDAIETAEGKEIGFGFDRGYKGLVFALSMKRSGINLGVAGGAGLADPDGLLKGTGKVHRHVPVSDVAALSDPALRRLLGRALAVRRAEFGERC</sequence>
<keyword evidence="2" id="KW-1185">Reference proteome</keyword>